<dbReference type="RefSeq" id="WP_212699742.1">
    <property type="nucleotide sequence ID" value="NZ_JADMKU010000002.1"/>
</dbReference>
<keyword evidence="2" id="KW-1185">Reference proteome</keyword>
<dbReference type="EMBL" id="JADMKU010000002">
    <property type="protein sequence ID" value="MBR9650238.1"/>
    <property type="molecule type" value="Genomic_DNA"/>
</dbReference>
<evidence type="ECO:0000313" key="2">
    <source>
        <dbReference type="Proteomes" id="UP001195941"/>
    </source>
</evidence>
<evidence type="ECO:0000313" key="1">
    <source>
        <dbReference type="EMBL" id="MBR9650238.1"/>
    </source>
</evidence>
<dbReference type="Proteomes" id="UP001195941">
    <property type="component" value="Unassembled WGS sequence"/>
</dbReference>
<name>A0ABS5HNQ5_9RHOB</name>
<protein>
    <submittedName>
        <fullName evidence="1">Uncharacterized protein</fullName>
    </submittedName>
</protein>
<organism evidence="1 2">
    <name type="scientific">Thalassovita aquimarina</name>
    <dbReference type="NCBI Taxonomy" id="2785917"/>
    <lineage>
        <taxon>Bacteria</taxon>
        <taxon>Pseudomonadati</taxon>
        <taxon>Pseudomonadota</taxon>
        <taxon>Alphaproteobacteria</taxon>
        <taxon>Rhodobacterales</taxon>
        <taxon>Roseobacteraceae</taxon>
        <taxon>Thalassovita</taxon>
    </lineage>
</organism>
<reference evidence="1 2" key="1">
    <citation type="journal article" date="2021" name="Arch. Microbiol.">
        <title>Thalassobius aquimarinus sp. nov., isolated from the Sea of Japan seashore.</title>
        <authorList>
            <person name="Kurilenko V.V."/>
            <person name="Romanenko L.A."/>
            <person name="Chernysheva N.Y."/>
            <person name="Velansky P.V."/>
            <person name="Tekutyeva L.A."/>
            <person name="Isaeva M.P."/>
            <person name="Mikhailov V.V."/>
        </authorList>
    </citation>
    <scope>NUCLEOTIDE SEQUENCE [LARGE SCALE GENOMIC DNA]</scope>
    <source>
        <strain evidence="1 2">KMM 8518</strain>
    </source>
</reference>
<gene>
    <name evidence="1" type="ORF">IT775_03750</name>
</gene>
<sequence>MTNEYEHSHQSFEEFYGWDPAKSFIKLPQELLESLYEILSADIDFEKFSLRIRELATRYRVRKRHPPASLTREERDKLSALGNSLEKSLKLYFALPKTAAETLDSNLNLLEVSEHVLNIDFRNANSRPALESHSFSERLETLKQIVRNAQDSKPVAKGRPSTNGALTELILELGAMFEMEAREDVGKLCYYDGSTGEYTGRFFFFVDMLLTESELSSPYSNVALGKTIQRAFSQENKS</sequence>
<proteinExistence type="predicted"/>
<accession>A0ABS5HNQ5</accession>
<comment type="caution">
    <text evidence="1">The sequence shown here is derived from an EMBL/GenBank/DDBJ whole genome shotgun (WGS) entry which is preliminary data.</text>
</comment>